<dbReference type="InterPro" id="IPR004276">
    <property type="entry name" value="GlycoTrans_28_N"/>
</dbReference>
<dbReference type="PANTHER" id="PTHR48050">
    <property type="entry name" value="STEROL 3-BETA-GLUCOSYLTRANSFERASE"/>
    <property type="match status" value="1"/>
</dbReference>
<sequence length="389" mass="42653">MKIAFIVLGSRGDVQPFVAIAKELICRGVPAVILAQRLFQQWIERTTGKECAPDPRYLKSDQEVSLVACGPALTFLAPIMYQLSGVPFCGIQLVLDLFPSSQLPSQLSQIILPFGLSIRIINMLLYIAVYRPIINYVRELDFSDFVTLTLQSSLSKAASIPHYFACSYSIMPRPTDWPTDILVGGSAFLKDGNVPIYIGFGSMCVDWCTDFPAFIDDVVEHSAPSARFIIAEKVGESKRVLVIASEPHNILFPQCSVIVHHGGAGTTAEAARSGKPAVICTFCTDQPMWAAYIAKAGAGINAGPFCSLTGKQLAVLINKAREPKMMAAAKELGVRMREERGLENACDWLTSLAGGDFALRKELTWLEWVWAVFLSLFAFQTSSTKKKTK</sequence>
<accession>A0A1Y2CIA6</accession>
<evidence type="ECO:0000313" key="5">
    <source>
        <dbReference type="Proteomes" id="UP000193642"/>
    </source>
</evidence>
<dbReference type="InterPro" id="IPR002213">
    <property type="entry name" value="UDP_glucos_trans"/>
</dbReference>
<reference evidence="4 5" key="1">
    <citation type="submission" date="2016-07" db="EMBL/GenBank/DDBJ databases">
        <title>Pervasive Adenine N6-methylation of Active Genes in Fungi.</title>
        <authorList>
            <consortium name="DOE Joint Genome Institute"/>
            <person name="Mondo S.J."/>
            <person name="Dannebaum R.O."/>
            <person name="Kuo R.C."/>
            <person name="Labutti K."/>
            <person name="Haridas S."/>
            <person name="Kuo A."/>
            <person name="Salamov A."/>
            <person name="Ahrendt S.R."/>
            <person name="Lipzen A."/>
            <person name="Sullivan W."/>
            <person name="Andreopoulos W.B."/>
            <person name="Clum A."/>
            <person name="Lindquist E."/>
            <person name="Daum C."/>
            <person name="Ramamoorthy G.K."/>
            <person name="Gryganskyi A."/>
            <person name="Culley D."/>
            <person name="Magnuson J.K."/>
            <person name="James T.Y."/>
            <person name="O'Malley M.A."/>
            <person name="Stajich J.E."/>
            <person name="Spatafora J.W."/>
            <person name="Visel A."/>
            <person name="Grigoriev I.V."/>
        </authorList>
    </citation>
    <scope>NUCLEOTIDE SEQUENCE [LARGE SCALE GENOMIC DNA]</scope>
    <source>
        <strain evidence="4 5">JEL800</strain>
    </source>
</reference>
<dbReference type="Gene3D" id="3.40.50.2000">
    <property type="entry name" value="Glycogen Phosphorylase B"/>
    <property type="match status" value="2"/>
</dbReference>
<evidence type="ECO:0000313" key="4">
    <source>
        <dbReference type="EMBL" id="ORY46780.1"/>
    </source>
</evidence>
<dbReference type="GO" id="GO:0005975">
    <property type="term" value="P:carbohydrate metabolic process"/>
    <property type="evidence" value="ECO:0007669"/>
    <property type="project" value="InterPro"/>
</dbReference>
<protein>
    <submittedName>
        <fullName evidence="4">UDP-Glycosyltransferase/glycogen phosphorylase</fullName>
    </submittedName>
</protein>
<proteinExistence type="predicted"/>
<dbReference type="Pfam" id="PF06722">
    <property type="entry name" value="EryCIII-like_C"/>
    <property type="match status" value="1"/>
</dbReference>
<dbReference type="OrthoDB" id="5835829at2759"/>
<dbReference type="EMBL" id="MCGO01000015">
    <property type="protein sequence ID" value="ORY46780.1"/>
    <property type="molecule type" value="Genomic_DNA"/>
</dbReference>
<keyword evidence="1 4" id="KW-0808">Transferase</keyword>
<dbReference type="CDD" id="cd03784">
    <property type="entry name" value="GT1_Gtf-like"/>
    <property type="match status" value="1"/>
</dbReference>
<evidence type="ECO:0000259" key="3">
    <source>
        <dbReference type="Pfam" id="PF06722"/>
    </source>
</evidence>
<dbReference type="SUPFAM" id="SSF53756">
    <property type="entry name" value="UDP-Glycosyltransferase/glycogen phosphorylase"/>
    <property type="match status" value="1"/>
</dbReference>
<keyword evidence="5" id="KW-1185">Reference proteome</keyword>
<dbReference type="PANTHER" id="PTHR48050:SF13">
    <property type="entry name" value="STEROL 3-BETA-GLUCOSYLTRANSFERASE UGT80A2"/>
    <property type="match status" value="1"/>
</dbReference>
<evidence type="ECO:0000259" key="2">
    <source>
        <dbReference type="Pfam" id="PF03033"/>
    </source>
</evidence>
<feature type="domain" description="Erythromycin biosynthesis protein CIII-like C-terminal" evidence="3">
    <location>
        <begin position="243"/>
        <end position="328"/>
    </location>
</feature>
<dbReference type="Pfam" id="PF03033">
    <property type="entry name" value="Glyco_transf_28"/>
    <property type="match status" value="1"/>
</dbReference>
<organism evidence="4 5">
    <name type="scientific">Rhizoclosmatium globosum</name>
    <dbReference type="NCBI Taxonomy" id="329046"/>
    <lineage>
        <taxon>Eukaryota</taxon>
        <taxon>Fungi</taxon>
        <taxon>Fungi incertae sedis</taxon>
        <taxon>Chytridiomycota</taxon>
        <taxon>Chytridiomycota incertae sedis</taxon>
        <taxon>Chytridiomycetes</taxon>
        <taxon>Chytridiales</taxon>
        <taxon>Chytriomycetaceae</taxon>
        <taxon>Rhizoclosmatium</taxon>
    </lineage>
</organism>
<gene>
    <name evidence="4" type="ORF">BCR33DRAFT_848847</name>
</gene>
<comment type="caution">
    <text evidence="4">The sequence shown here is derived from an EMBL/GenBank/DDBJ whole genome shotgun (WGS) entry which is preliminary data.</text>
</comment>
<dbReference type="STRING" id="329046.A0A1Y2CIA6"/>
<dbReference type="FunFam" id="3.40.50.2000:FF:000009">
    <property type="entry name" value="Sterol 3-beta-glucosyltransferase UGT80A2"/>
    <property type="match status" value="1"/>
</dbReference>
<dbReference type="GO" id="GO:0016906">
    <property type="term" value="F:sterol 3-beta-glucosyltransferase activity"/>
    <property type="evidence" value="ECO:0007669"/>
    <property type="project" value="UniProtKB-ARBA"/>
</dbReference>
<dbReference type="Proteomes" id="UP000193642">
    <property type="component" value="Unassembled WGS sequence"/>
</dbReference>
<name>A0A1Y2CIA6_9FUNG</name>
<dbReference type="InterPro" id="IPR010610">
    <property type="entry name" value="EryCIII-like_C"/>
</dbReference>
<evidence type="ECO:0000256" key="1">
    <source>
        <dbReference type="ARBA" id="ARBA00022679"/>
    </source>
</evidence>
<dbReference type="InterPro" id="IPR050426">
    <property type="entry name" value="Glycosyltransferase_28"/>
</dbReference>
<feature type="domain" description="Glycosyltransferase family 28 N-terminal" evidence="2">
    <location>
        <begin position="3"/>
        <end position="48"/>
    </location>
</feature>
<dbReference type="AlphaFoldDB" id="A0A1Y2CIA6"/>